<reference evidence="3 4" key="1">
    <citation type="submission" date="2017-01" db="EMBL/GenBank/DDBJ databases">
        <title>Genome sequence of Rhodovulum viride JA756.</title>
        <authorList>
            <person name="Lakshmi K.V."/>
            <person name="Tushar L.D."/>
            <person name="Sasikala C."/>
            <person name="Venkataramana C."/>
        </authorList>
    </citation>
    <scope>NUCLEOTIDE SEQUENCE [LARGE SCALE GENOMIC DNA]</scope>
    <source>
        <strain evidence="3 4">JA756</strain>
    </source>
</reference>
<name>A0ABX9DBB4_9RHOB</name>
<protein>
    <recommendedName>
        <fullName evidence="5">Toxin-antitoxin system antitoxin component (TIGR02293 family)</fullName>
    </recommendedName>
</protein>
<evidence type="ECO:0008006" key="5">
    <source>
        <dbReference type="Google" id="ProtNLM"/>
    </source>
</evidence>
<dbReference type="InterPro" id="IPR046847">
    <property type="entry name" value="Xre-like_HTH"/>
</dbReference>
<feature type="domain" description="Antitoxin Xre-like helix-turn-helix" evidence="2">
    <location>
        <begin position="2"/>
        <end position="47"/>
    </location>
</feature>
<gene>
    <name evidence="3" type="ORF">BYZ73_19510</name>
</gene>
<accession>A0ABX9DBB4</accession>
<dbReference type="Pfam" id="PF09722">
    <property type="entry name" value="Xre_MbcA_ParS_C"/>
    <property type="match status" value="1"/>
</dbReference>
<evidence type="ECO:0000259" key="1">
    <source>
        <dbReference type="Pfam" id="PF09722"/>
    </source>
</evidence>
<evidence type="ECO:0000313" key="3">
    <source>
        <dbReference type="EMBL" id="RAP39624.1"/>
    </source>
</evidence>
<feature type="domain" description="Antitoxin Xre/MbcA/ParS-like toxin-binding" evidence="1">
    <location>
        <begin position="51"/>
        <end position="103"/>
    </location>
</feature>
<sequence length="104" mass="11682">MGRWGVRDEDAATLLGGLSVKTYRRWRSGDYGRVGRDLADRMSNLLGIHKALRILFQDPARGYAWVTRPNEAFGGRSPLDVMRQGGMGDLQRVRAYLDSARGGW</sequence>
<organism evidence="3 4">
    <name type="scientific">Rhodovulum viride</name>
    <dbReference type="NCBI Taxonomy" id="1231134"/>
    <lineage>
        <taxon>Bacteria</taxon>
        <taxon>Pseudomonadati</taxon>
        <taxon>Pseudomonadota</taxon>
        <taxon>Alphaproteobacteria</taxon>
        <taxon>Rhodobacterales</taxon>
        <taxon>Paracoccaceae</taxon>
        <taxon>Rhodovulum</taxon>
    </lineage>
</organism>
<dbReference type="InterPro" id="IPR024467">
    <property type="entry name" value="Xre/MbcA/ParS-like_toxin-bd"/>
</dbReference>
<dbReference type="EMBL" id="MUAV01000038">
    <property type="protein sequence ID" value="RAP39624.1"/>
    <property type="molecule type" value="Genomic_DNA"/>
</dbReference>
<proteinExistence type="predicted"/>
<evidence type="ECO:0000313" key="4">
    <source>
        <dbReference type="Proteomes" id="UP000248659"/>
    </source>
</evidence>
<dbReference type="Pfam" id="PF20432">
    <property type="entry name" value="Xre-like-HTH"/>
    <property type="match status" value="1"/>
</dbReference>
<evidence type="ECO:0000259" key="2">
    <source>
        <dbReference type="Pfam" id="PF20432"/>
    </source>
</evidence>
<dbReference type="Proteomes" id="UP000248659">
    <property type="component" value="Unassembled WGS sequence"/>
</dbReference>
<keyword evidence="4" id="KW-1185">Reference proteome</keyword>
<comment type="caution">
    <text evidence="3">The sequence shown here is derived from an EMBL/GenBank/DDBJ whole genome shotgun (WGS) entry which is preliminary data.</text>
</comment>